<evidence type="ECO:0000313" key="2">
    <source>
        <dbReference type="Proteomes" id="UP000037696"/>
    </source>
</evidence>
<comment type="caution">
    <text evidence="1">The sequence shown here is derived from an EMBL/GenBank/DDBJ whole genome shotgun (WGS) entry which is preliminary data.</text>
</comment>
<proteinExistence type="predicted"/>
<dbReference type="OrthoDB" id="121380at2759"/>
<evidence type="ECO:0000313" key="1">
    <source>
        <dbReference type="EMBL" id="KOS40039.1"/>
    </source>
</evidence>
<dbReference type="Proteomes" id="UP000037696">
    <property type="component" value="Unassembled WGS sequence"/>
</dbReference>
<keyword evidence="2" id="KW-1185">Reference proteome</keyword>
<dbReference type="EMBL" id="LHQQ01000179">
    <property type="protein sequence ID" value="KOS40039.1"/>
    <property type="molecule type" value="Genomic_DNA"/>
</dbReference>
<protein>
    <submittedName>
        <fullName evidence="1">Uncharacterized protein</fullName>
    </submittedName>
</protein>
<gene>
    <name evidence="1" type="ORF">ACN38_g9113</name>
</gene>
<dbReference type="STRING" id="229535.A0A0M9WCV0"/>
<dbReference type="AlphaFoldDB" id="A0A0M9WCV0"/>
<accession>A0A0M9WCV0</accession>
<sequence>MDRSQANPPCGFSKILFFYDKHAKHMLRYPPFSTNSDNNRSSQYDFPCHGRTGHPSVHELTSYNTLSKKSFLHNGERSLNLCADNLKRWRINARAEAHRAATVAKHHKRGIIARDTDKVVNTSHRSSLNVTPNTSESELFSKCPV</sequence>
<organism evidence="1 2">
    <name type="scientific">Penicillium nordicum</name>
    <dbReference type="NCBI Taxonomy" id="229535"/>
    <lineage>
        <taxon>Eukaryota</taxon>
        <taxon>Fungi</taxon>
        <taxon>Dikarya</taxon>
        <taxon>Ascomycota</taxon>
        <taxon>Pezizomycotina</taxon>
        <taxon>Eurotiomycetes</taxon>
        <taxon>Eurotiomycetidae</taxon>
        <taxon>Eurotiales</taxon>
        <taxon>Aspergillaceae</taxon>
        <taxon>Penicillium</taxon>
    </lineage>
</organism>
<name>A0A0M9WCV0_9EURO</name>
<reference evidence="1 2" key="1">
    <citation type="submission" date="2015-08" db="EMBL/GenBank/DDBJ databases">
        <title>Genome sequencing of Penicillium nordicum.</title>
        <authorList>
            <person name="Nguyen H.D."/>
            <person name="Seifert K.A."/>
        </authorList>
    </citation>
    <scope>NUCLEOTIDE SEQUENCE [LARGE SCALE GENOMIC DNA]</scope>
    <source>
        <strain evidence="1 2">DAOMC 185683</strain>
    </source>
</reference>